<dbReference type="InterPro" id="IPR011009">
    <property type="entry name" value="Kinase-like_dom_sf"/>
</dbReference>
<dbReference type="InParanoid" id="F0Y9R4"/>
<dbReference type="SUPFAM" id="SSF56112">
    <property type="entry name" value="Protein kinase-like (PK-like)"/>
    <property type="match status" value="1"/>
</dbReference>
<dbReference type="OrthoDB" id="7537227at2759"/>
<comment type="similarity">
    <text evidence="1">Belongs to the protein kinase superfamily. ADCK protein kinase family.</text>
</comment>
<dbReference type="PANTHER" id="PTHR10566">
    <property type="entry name" value="CHAPERONE-ACTIVITY OF BC1 COMPLEX CABC1 -RELATED"/>
    <property type="match status" value="1"/>
</dbReference>
<reference evidence="5 6" key="1">
    <citation type="journal article" date="2011" name="Proc. Natl. Acad. Sci. U.S.A.">
        <title>Niche of harmful alga Aureococcus anophagefferens revealed through ecogenomics.</title>
        <authorList>
            <person name="Gobler C.J."/>
            <person name="Berry D.L."/>
            <person name="Dyhrman S.T."/>
            <person name="Wilhelm S.W."/>
            <person name="Salamov A."/>
            <person name="Lobanov A.V."/>
            <person name="Zhang Y."/>
            <person name="Collier J.L."/>
            <person name="Wurch L.L."/>
            <person name="Kustka A.B."/>
            <person name="Dill B.D."/>
            <person name="Shah M."/>
            <person name="VerBerkmoes N.C."/>
            <person name="Kuo A."/>
            <person name="Terry A."/>
            <person name="Pangilinan J."/>
            <person name="Lindquist E.A."/>
            <person name="Lucas S."/>
            <person name="Paulsen I.T."/>
            <person name="Hattenrath-Lehmann T.K."/>
            <person name="Talmage S.C."/>
            <person name="Walker E.A."/>
            <person name="Koch F."/>
            <person name="Burson A.M."/>
            <person name="Marcoval M.A."/>
            <person name="Tang Y.Z."/>
            <person name="Lecleir G.R."/>
            <person name="Coyne K.J."/>
            <person name="Berg G.M."/>
            <person name="Bertrand E.M."/>
            <person name="Saito M.A."/>
            <person name="Gladyshev V.N."/>
            <person name="Grigoriev I.V."/>
        </authorList>
    </citation>
    <scope>NUCLEOTIDE SEQUENCE [LARGE SCALE GENOMIC DNA]</scope>
    <source>
        <strain evidence="6">CCMP 1984</strain>
    </source>
</reference>
<keyword evidence="6" id="KW-1185">Reference proteome</keyword>
<evidence type="ECO:0000256" key="1">
    <source>
        <dbReference type="ARBA" id="ARBA00009670"/>
    </source>
</evidence>
<evidence type="ECO:0000256" key="2">
    <source>
        <dbReference type="SAM" id="MobiDB-lite"/>
    </source>
</evidence>
<dbReference type="SMART" id="SM00185">
    <property type="entry name" value="ARM"/>
    <property type="match status" value="7"/>
</dbReference>
<feature type="chain" id="PRO_5003264481" description="ABC1 atypical kinase-like domain-containing protein" evidence="3">
    <location>
        <begin position="19"/>
        <end position="2522"/>
    </location>
</feature>
<feature type="region of interest" description="Disordered" evidence="2">
    <location>
        <begin position="1051"/>
        <end position="1079"/>
    </location>
</feature>
<dbReference type="PROSITE" id="PS51257">
    <property type="entry name" value="PROKAR_LIPOPROTEIN"/>
    <property type="match status" value="1"/>
</dbReference>
<dbReference type="SUPFAM" id="SSF48371">
    <property type="entry name" value="ARM repeat"/>
    <property type="match status" value="3"/>
</dbReference>
<dbReference type="GeneID" id="20224768"/>
<protein>
    <recommendedName>
        <fullName evidence="4">ABC1 atypical kinase-like domain-containing protein</fullName>
    </recommendedName>
</protein>
<dbReference type="KEGG" id="aaf:AURANDRAFT_64318"/>
<dbReference type="Pfam" id="PF03109">
    <property type="entry name" value="ABC1"/>
    <property type="match status" value="1"/>
</dbReference>
<dbReference type="InterPro" id="IPR011989">
    <property type="entry name" value="ARM-like"/>
</dbReference>
<dbReference type="InterPro" id="IPR004147">
    <property type="entry name" value="ABC1_dom"/>
</dbReference>
<feature type="region of interest" description="Disordered" evidence="2">
    <location>
        <begin position="1120"/>
        <end position="1167"/>
    </location>
</feature>
<dbReference type="RefSeq" id="XP_009037022.1">
    <property type="nucleotide sequence ID" value="XM_009038774.1"/>
</dbReference>
<dbReference type="InterPro" id="IPR050154">
    <property type="entry name" value="UbiB_kinase"/>
</dbReference>
<dbReference type="EMBL" id="GL833128">
    <property type="protein sequence ID" value="EGB08296.1"/>
    <property type="molecule type" value="Genomic_DNA"/>
</dbReference>
<evidence type="ECO:0000256" key="3">
    <source>
        <dbReference type="SAM" id="SignalP"/>
    </source>
</evidence>
<dbReference type="Gene3D" id="1.25.10.10">
    <property type="entry name" value="Leucine-rich Repeat Variant"/>
    <property type="match status" value="5"/>
</dbReference>
<dbReference type="Proteomes" id="UP000002729">
    <property type="component" value="Unassembled WGS sequence"/>
</dbReference>
<feature type="domain" description="ABC1 atypical kinase-like" evidence="4">
    <location>
        <begin position="390"/>
        <end position="631"/>
    </location>
</feature>
<dbReference type="CDD" id="cd05121">
    <property type="entry name" value="ABC1_ADCK3-like"/>
    <property type="match status" value="1"/>
</dbReference>
<evidence type="ECO:0000313" key="5">
    <source>
        <dbReference type="EMBL" id="EGB08296.1"/>
    </source>
</evidence>
<gene>
    <name evidence="5" type="ORF">AURANDRAFT_64318</name>
</gene>
<feature type="region of interest" description="Disordered" evidence="2">
    <location>
        <begin position="2367"/>
        <end position="2388"/>
    </location>
</feature>
<sequence>MKGLLEVVTAFLAGAACGASVFKFGWHAAAPPEATGHLAPPQRLPPPPRRAAPRPPAPPRDAPRPPAPPPRPSLLRFRTTAGDVDVRVNDTRCPKSAAQLRALVASGFLDQRLALWRVNKWICQFGADKSPAARKRDGGEDPFAAVRRSFGNDAHPDCGAGPCEGGLAPWRRGDLALIGSTALLFVRGPNKQMGTNRNDCAVAGVVDGLAVLDRLDESYGNMIDHKRGLAQKEIFKTGLEGVLRDFPKTDILEGTTLKAPTQVPSLPQSYESPALEPILLDRSSSLEEKIGGIKAHYETRPWLVARRLASISAAALRSYGAWARGSPDDFDEFAARAKRAKGLRPGASPRGAVLRDEISKLGVVFVKLAQTMATRPDIIGEEAAASLESLQDGNRPFDDAVALASIEAELAGSPLELVHISDTAVAAASLAQVYRGETAGGAAVAIKVRRPGVVDQVALDTYAVRVMLKALQEFWGTNSTDYPAIVNEVTAGLFRELDFREEASNAARFWDAHRPLAGYLRVPRAGYARGDARGWSVTPRVHVAEWIDGEPLGAISEARQRAMVQKGLDVCFLQLFGTGFVHADPHYGNMMYDRDDNLVLLDFGLVTNLTVPQTEAMATAVTAILNEDWPTLLDSFRDIGLVPPEPAIWVDAKTGEPISGLLPGAWRRCSEDEFAASFVEALEGGGDRALAGSFTEITARLTELALTYQFILPPWLLFVVRAVITLDGFAAGMDPPLSALAAAAPHAACRVLAPRTAKGEAQLRASLFEPGSTRLDVERLAALATAAAEMPCEDDACSVDTARQRGDDAANVAARVAALLLADADGRALRRVARDVEAAPLVARARGAVARAAFGRAAAPAPLRDAARAARGAPAALLRRLPGLGPRRPAAVAAAAAAPVADALAGDARFFEPAARTDLPPPPAWRKRRVLRVLAAKHARDLLLRPRHAASLAGLAAAFAALAARTRCSRKLQEYLQDLARREDLELLRAPLREHDLFPPDKDGATAAITGEELKKLVRHWKLHEARGFWKMHPQKEDLVYALLEYMEDKEEYNRKGPTRPPSSKPTKEPPKVKARRQSQVDLATFRVSVLKPYGGDLFSQRDHTQGLIYLSRQNLRGGAGAGGKVQAQKSSPRNRHNSFLTGDFLGVGGGAGGKESGGGETPEEQQAAERMRERWQAIIVEIFRYSTTPGDEEHIIGEGALHVIDKIGKTEQAAASLTDLKMATYCAATLANLTTERAVHGVLMPPQQMVVAEALSLMSTHHATEPTVMLLSCLILGHLSGHYGGEDALIATCLSTLASGIAVDSATCRKVALVALANLLTSAERNQLVEHIVPAIKYLTSLAEHEAALLVLAATYNLSFFDMPRIALIEGGIIVLVSSLLYQGLLRGGKVGAGDDGTGAAGRPDGDAVLHTLAEVLLNLTCTVDGRERMIKDGAVKTLVDLEQMTTAKQSKEVIGLAVANLTGAEVSHMLPTVLAHGAVPTLVALVDYVGAVEARGRLCVALCNLSAEPANREAMIAQGSHVALKKLSDGEATTSSVQVLVLVAYINLLSVPENQCEIVEAGVLELLKRLTADPAVSPEVRRYVGMALANIADDLSRHNSSTHTDVLAMMTLLATNSGIELQRIIASAFAMFAHIMTVRDEAGASPADRAKEDMLLTDDVVNTIITLCAMKDTVVLKFAGIALNNLSQECAYHDVLLRNSITNALQHLAESREDEVRRMCASTVRALTASDELRAAETSTVKGFIRVLGALDTSRAADIINFTAAALFSISCIRQHSGLLTSDSSILWRLFGMMRGGQESTQLYAARALCNLTCEEKCVQTLLREKAIADFIAIAILRTNNEEVKGVCAECLFNLIRYERTRPKLLKEPNNVLWAISRLFRVESERTQRIGALVVYNLSCSQDTASTLMETINAAETLASVALHHGHEPKFWAAAALCNLSWTTEFSAKLVNDASAHRPQRDNEKGGRGIVKVLRSLLEADLAPKVALEVKVKCTLALYNMAMCSPEVSERLVDDGVTVLLEALLASDNPLVLELALVVCYNISLVPGCDVAMVGYQIGSSLMKLLEGLTPDDAGARFPRMHLSTFLLVLGTFFNLSVKPDNRHALETSGLSRACMRIAVLRDGSPAILRVVSSILHNMSWEPDNHRLLLAQCDLLIPCVTTLVETGHATDGELEQRLLDVGNVLCNLSCSHSLNHELVSARGISCLASVARVTAKLDPATTNPEVIMSLHARTARNLSHVHAPHQMHKLHPAWLTDEIEPMMKLLSGDHGAPKPSAARLDDAAACLYNLLTVGGTDLHAADNLSALLTALFKRVDKPQTRSLCAAALIARQGDQEGAHYSDGSVVALFSAMQSEVSGYDAAAAASPTKMKTDKRQISPGVDDDDAHGHHDTLSYFFSKVDAGTCSPSTIRSRQVDRDKIVVEPMWMHFEQDSHVVSEGLEAPPTQSLKLPKQPADPPRTMYTKSSGRFRKIILFPNKVKAENDAHHSIKDDDATWGDHGSQFEIVTTFDFGQVYPPLAA</sequence>
<feature type="compositionally biased region" description="Pro residues" evidence="2">
    <location>
        <begin position="42"/>
        <end position="72"/>
    </location>
</feature>
<keyword evidence="3" id="KW-0732">Signal</keyword>
<name>F0Y9R4_AURAN</name>
<organism evidence="6">
    <name type="scientific">Aureococcus anophagefferens</name>
    <name type="common">Harmful bloom alga</name>
    <dbReference type="NCBI Taxonomy" id="44056"/>
    <lineage>
        <taxon>Eukaryota</taxon>
        <taxon>Sar</taxon>
        <taxon>Stramenopiles</taxon>
        <taxon>Ochrophyta</taxon>
        <taxon>Pelagophyceae</taxon>
        <taxon>Pelagomonadales</taxon>
        <taxon>Pelagomonadaceae</taxon>
        <taxon>Aureococcus</taxon>
    </lineage>
</organism>
<feature type="signal peptide" evidence="3">
    <location>
        <begin position="1"/>
        <end position="18"/>
    </location>
</feature>
<dbReference type="InterPro" id="IPR000225">
    <property type="entry name" value="Armadillo"/>
</dbReference>
<feature type="compositionally biased region" description="Gly residues" evidence="2">
    <location>
        <begin position="1146"/>
        <end position="1161"/>
    </location>
</feature>
<evidence type="ECO:0000313" key="6">
    <source>
        <dbReference type="Proteomes" id="UP000002729"/>
    </source>
</evidence>
<dbReference type="PANTHER" id="PTHR10566:SF123">
    <property type="entry name" value="PROTEIN KINASE SUPERFAMILY PROTEIN"/>
    <property type="match status" value="1"/>
</dbReference>
<proteinExistence type="inferred from homology"/>
<feature type="region of interest" description="Disordered" evidence="2">
    <location>
        <begin position="33"/>
        <end position="81"/>
    </location>
</feature>
<feature type="region of interest" description="Disordered" evidence="2">
    <location>
        <begin position="2443"/>
        <end position="2465"/>
    </location>
</feature>
<dbReference type="eggNOG" id="KOG1235">
    <property type="taxonomic scope" value="Eukaryota"/>
</dbReference>
<dbReference type="InterPro" id="IPR016024">
    <property type="entry name" value="ARM-type_fold"/>
</dbReference>
<evidence type="ECO:0000259" key="4">
    <source>
        <dbReference type="Pfam" id="PF03109"/>
    </source>
</evidence>
<accession>F0Y9R4</accession>